<dbReference type="STRING" id="41688.A0A2N3NBF3"/>
<keyword evidence="2" id="KW-0472">Membrane</keyword>
<keyword evidence="2" id="KW-1133">Transmembrane helix</keyword>
<reference evidence="3 4" key="1">
    <citation type="journal article" date="2017" name="G3 (Bethesda)">
        <title>First Draft Genome Sequence of the Pathogenic Fungus Lomentospora prolificans (Formerly Scedosporium prolificans).</title>
        <authorList>
            <person name="Luo R."/>
            <person name="Zimin A."/>
            <person name="Workman R."/>
            <person name="Fan Y."/>
            <person name="Pertea G."/>
            <person name="Grossman N."/>
            <person name="Wear M.P."/>
            <person name="Jia B."/>
            <person name="Miller H."/>
            <person name="Casadevall A."/>
            <person name="Timp W."/>
            <person name="Zhang S.X."/>
            <person name="Salzberg S.L."/>
        </authorList>
    </citation>
    <scope>NUCLEOTIDE SEQUENCE [LARGE SCALE GENOMIC DNA]</scope>
    <source>
        <strain evidence="3 4">JHH-5317</strain>
    </source>
</reference>
<dbReference type="VEuPathDB" id="FungiDB:jhhlp_004406"/>
<feature type="transmembrane region" description="Helical" evidence="2">
    <location>
        <begin position="6"/>
        <end position="26"/>
    </location>
</feature>
<evidence type="ECO:0000256" key="2">
    <source>
        <dbReference type="SAM" id="Phobius"/>
    </source>
</evidence>
<dbReference type="Proteomes" id="UP000233524">
    <property type="component" value="Unassembled WGS sequence"/>
</dbReference>
<evidence type="ECO:0008006" key="5">
    <source>
        <dbReference type="Google" id="ProtNLM"/>
    </source>
</evidence>
<protein>
    <recommendedName>
        <fullName evidence="5">Acid phosphatase-like protein</fullName>
    </recommendedName>
</protein>
<evidence type="ECO:0000256" key="1">
    <source>
        <dbReference type="SAM" id="MobiDB-lite"/>
    </source>
</evidence>
<keyword evidence="4" id="KW-1185">Reference proteome</keyword>
<comment type="caution">
    <text evidence="3">The sequence shown here is derived from an EMBL/GenBank/DDBJ whole genome shotgun (WGS) entry which is preliminary data.</text>
</comment>
<evidence type="ECO:0000313" key="4">
    <source>
        <dbReference type="Proteomes" id="UP000233524"/>
    </source>
</evidence>
<gene>
    <name evidence="3" type="ORF">jhhlp_004406</name>
</gene>
<evidence type="ECO:0000313" key="3">
    <source>
        <dbReference type="EMBL" id="PKS09785.1"/>
    </source>
</evidence>
<name>A0A2N3NBF3_9PEZI</name>
<sequence length="229" mass="25011">MVNTAGGIVIAVVVIAIVAALGWVVFTQLRARRLGWQLPPPSFSSYIPFMKSNDSPFDARPARGGVVGWFNDRVRDFKHRGNRSARGAYEPSGGGAARGNFGPLDPDEAWDSRVHDEYGYYEERELGNTSYPGGAGAAGNNNRLGDDLGDSGYEMNLPRTPNSRSPAPQEERRGRQPAERNPFDDDAEPSNISVRKMSPRPLDTSAVGPAGKKDNSSPTDRRSVFREDM</sequence>
<organism evidence="3 4">
    <name type="scientific">Lomentospora prolificans</name>
    <dbReference type="NCBI Taxonomy" id="41688"/>
    <lineage>
        <taxon>Eukaryota</taxon>
        <taxon>Fungi</taxon>
        <taxon>Dikarya</taxon>
        <taxon>Ascomycota</taxon>
        <taxon>Pezizomycotina</taxon>
        <taxon>Sordariomycetes</taxon>
        <taxon>Hypocreomycetidae</taxon>
        <taxon>Microascales</taxon>
        <taxon>Microascaceae</taxon>
        <taxon>Lomentospora</taxon>
    </lineage>
</organism>
<feature type="compositionally biased region" description="Basic and acidic residues" evidence="1">
    <location>
        <begin position="169"/>
        <end position="183"/>
    </location>
</feature>
<accession>A0A2N3NBF3</accession>
<feature type="compositionally biased region" description="Basic and acidic residues" evidence="1">
    <location>
        <begin position="211"/>
        <end position="229"/>
    </location>
</feature>
<feature type="region of interest" description="Disordered" evidence="1">
    <location>
        <begin position="81"/>
        <end position="109"/>
    </location>
</feature>
<dbReference type="OrthoDB" id="5414285at2759"/>
<proteinExistence type="predicted"/>
<dbReference type="AlphaFoldDB" id="A0A2N3NBF3"/>
<dbReference type="EMBL" id="NLAX01000010">
    <property type="protein sequence ID" value="PKS09785.1"/>
    <property type="molecule type" value="Genomic_DNA"/>
</dbReference>
<dbReference type="InParanoid" id="A0A2N3NBF3"/>
<keyword evidence="2" id="KW-0812">Transmembrane</keyword>
<feature type="region of interest" description="Disordered" evidence="1">
    <location>
        <begin position="131"/>
        <end position="229"/>
    </location>
</feature>